<dbReference type="RefSeq" id="WP_261494917.1">
    <property type="nucleotide sequence ID" value="NZ_JAOCQF010000001.1"/>
</dbReference>
<reference evidence="2" key="1">
    <citation type="submission" date="2023-07" db="EMBL/GenBank/DDBJ databases">
        <title>Defluviimonas sediminis sp. nov., isolated from mangrove sediment.</title>
        <authorList>
            <person name="Liu L."/>
            <person name="Li J."/>
            <person name="Huang Y."/>
            <person name="Pan J."/>
            <person name="Li M."/>
        </authorList>
    </citation>
    <scope>NUCLEOTIDE SEQUENCE [LARGE SCALE GENOMIC DNA]</scope>
    <source>
        <strain evidence="2">FT324</strain>
    </source>
</reference>
<accession>A0ABT2NKQ4</accession>
<comment type="caution">
    <text evidence="1">The sequence shown here is derived from an EMBL/GenBank/DDBJ whole genome shotgun (WGS) entry which is preliminary data.</text>
</comment>
<gene>
    <name evidence="1" type="ORF">N5I32_08240</name>
</gene>
<protein>
    <recommendedName>
        <fullName evidence="3">Pilus assembly protein</fullName>
    </recommendedName>
</protein>
<proteinExistence type="predicted"/>
<name>A0ABT2NKQ4_9RHOB</name>
<evidence type="ECO:0008006" key="3">
    <source>
        <dbReference type="Google" id="ProtNLM"/>
    </source>
</evidence>
<organism evidence="1 2">
    <name type="scientific">Albidovulum sediminis</name>
    <dbReference type="NCBI Taxonomy" id="3066345"/>
    <lineage>
        <taxon>Bacteria</taxon>
        <taxon>Pseudomonadati</taxon>
        <taxon>Pseudomonadota</taxon>
        <taxon>Alphaproteobacteria</taxon>
        <taxon>Rhodobacterales</taxon>
        <taxon>Paracoccaceae</taxon>
        <taxon>Albidovulum</taxon>
    </lineage>
</organism>
<dbReference type="Proteomes" id="UP001205601">
    <property type="component" value="Unassembled WGS sequence"/>
</dbReference>
<keyword evidence="2" id="KW-1185">Reference proteome</keyword>
<sequence length="199" mass="22361">MNILSLLRQTGQRFRSSERGTAPVEAVIVTPLLFWWYLAAYQYFDAFREKNANQKAAYAISDMISRETAEIDTAYIERMGEVFDYLTMSRQPGWIRVTSVYWDDVAGVYRTAWSHATDGHAPHTDATIATETARIPVLPVGDTVVLVETSTTYQPFFRIGLEATQLNNFVTTRPRFASQIVFEGQLAPEVEPVPDVGGA</sequence>
<dbReference type="EMBL" id="JAOCQF010000001">
    <property type="protein sequence ID" value="MCT8329497.1"/>
    <property type="molecule type" value="Genomic_DNA"/>
</dbReference>
<evidence type="ECO:0000313" key="2">
    <source>
        <dbReference type="Proteomes" id="UP001205601"/>
    </source>
</evidence>
<evidence type="ECO:0000313" key="1">
    <source>
        <dbReference type="EMBL" id="MCT8329497.1"/>
    </source>
</evidence>